<evidence type="ECO:0000313" key="2">
    <source>
        <dbReference type="Proteomes" id="UP000294881"/>
    </source>
</evidence>
<proteinExistence type="predicted"/>
<reference evidence="1 2" key="1">
    <citation type="submission" date="2019-03" db="EMBL/GenBank/DDBJ databases">
        <title>Genomic Encyclopedia of Type Strains, Phase IV (KMG-IV): sequencing the most valuable type-strain genomes for metagenomic binning, comparative biology and taxonomic classification.</title>
        <authorList>
            <person name="Goeker M."/>
        </authorList>
    </citation>
    <scope>NUCLEOTIDE SEQUENCE [LARGE SCALE GENOMIC DNA]</scope>
    <source>
        <strain evidence="1 2">DSM 22958</strain>
    </source>
</reference>
<sequence>MPGRHDIPVSGFNPPVPGVKRRRVWALRRAGRRRSPVVGAVLLTLAGGYGVFTGESPGDPAREGLAPHPDAVGVLREPRRTPVVFQERGGRILAVARHGAAWSPVQNR</sequence>
<evidence type="ECO:0000313" key="1">
    <source>
        <dbReference type="EMBL" id="TCO11979.1"/>
    </source>
</evidence>
<comment type="caution">
    <text evidence="1">The sequence shown here is derived from an EMBL/GenBank/DDBJ whole genome shotgun (WGS) entry which is preliminary data.</text>
</comment>
<dbReference type="AlphaFoldDB" id="A0A4R2GRU9"/>
<accession>A0A4R2GRU9</accession>
<name>A0A4R2GRU9_9HYPH</name>
<protein>
    <submittedName>
        <fullName evidence="1">Uncharacterized protein</fullName>
    </submittedName>
</protein>
<gene>
    <name evidence="1" type="ORF">EV666_11016</name>
</gene>
<keyword evidence="2" id="KW-1185">Reference proteome</keyword>
<dbReference type="EMBL" id="SLWL01000010">
    <property type="protein sequence ID" value="TCO11979.1"/>
    <property type="molecule type" value="Genomic_DNA"/>
</dbReference>
<dbReference type="Proteomes" id="UP000294881">
    <property type="component" value="Unassembled WGS sequence"/>
</dbReference>
<organism evidence="1 2">
    <name type="scientific">Camelimonas lactis</name>
    <dbReference type="NCBI Taxonomy" id="659006"/>
    <lineage>
        <taxon>Bacteria</taxon>
        <taxon>Pseudomonadati</taxon>
        <taxon>Pseudomonadota</taxon>
        <taxon>Alphaproteobacteria</taxon>
        <taxon>Hyphomicrobiales</taxon>
        <taxon>Chelatococcaceae</taxon>
        <taxon>Camelimonas</taxon>
    </lineage>
</organism>